<evidence type="ECO:0000256" key="3">
    <source>
        <dbReference type="ARBA" id="ARBA00023002"/>
    </source>
</evidence>
<dbReference type="PANTHER" id="PTHR42847">
    <property type="entry name" value="ALKANESULFONATE MONOOXYGENASE"/>
    <property type="match status" value="1"/>
</dbReference>
<keyword evidence="4" id="KW-0503">Monooxygenase</keyword>
<dbReference type="PANTHER" id="PTHR42847:SF4">
    <property type="entry name" value="ALKANESULFONATE MONOOXYGENASE-RELATED"/>
    <property type="match status" value="1"/>
</dbReference>
<evidence type="ECO:0000256" key="4">
    <source>
        <dbReference type="ARBA" id="ARBA00023033"/>
    </source>
</evidence>
<protein>
    <submittedName>
        <fullName evidence="6">Putative F420-dependent oxidoreductase</fullName>
    </submittedName>
</protein>
<proteinExistence type="predicted"/>
<keyword evidence="7" id="KW-1185">Reference proteome</keyword>
<dbReference type="Gene3D" id="3.20.20.30">
    <property type="entry name" value="Luciferase-like domain"/>
    <property type="match status" value="1"/>
</dbReference>
<dbReference type="Pfam" id="PF00296">
    <property type="entry name" value="Bac_luciferase"/>
    <property type="match status" value="1"/>
</dbReference>
<accession>A0A840NWL6</accession>
<dbReference type="GO" id="GO:0008726">
    <property type="term" value="F:alkanesulfonate monooxygenase activity"/>
    <property type="evidence" value="ECO:0007669"/>
    <property type="project" value="TreeGrafter"/>
</dbReference>
<dbReference type="RefSeq" id="WP_185048045.1">
    <property type="nucleotide sequence ID" value="NZ_BAABIX010000075.1"/>
</dbReference>
<dbReference type="NCBIfam" id="TIGR03619">
    <property type="entry name" value="F420_Rv2161c"/>
    <property type="match status" value="1"/>
</dbReference>
<dbReference type="InterPro" id="IPR011251">
    <property type="entry name" value="Luciferase-like_dom"/>
</dbReference>
<dbReference type="InterPro" id="IPR050172">
    <property type="entry name" value="SsuD_RutA_monooxygenase"/>
</dbReference>
<gene>
    <name evidence="6" type="ORF">HNP84_000905</name>
</gene>
<organism evidence="6 7">
    <name type="scientific">Thermocatellispora tengchongensis</name>
    <dbReference type="NCBI Taxonomy" id="1073253"/>
    <lineage>
        <taxon>Bacteria</taxon>
        <taxon>Bacillati</taxon>
        <taxon>Actinomycetota</taxon>
        <taxon>Actinomycetes</taxon>
        <taxon>Streptosporangiales</taxon>
        <taxon>Streptosporangiaceae</taxon>
        <taxon>Thermocatellispora</taxon>
    </lineage>
</organism>
<sequence length="292" mass="31409">MRFGIAPPYDTGVVADPAWMAAFARHADDVGFESIYLAEHLAVVAGYTRDHHYTGDGHMGLPDDTPFPDVLETLAYLAGQTGDLRLHTSVIVLPLHHPVHLAKRVATLDRLSGGRVTLGVGVGWMREEMAALNVDPASRGRRADEAIMALRAIWAEDPASFEGRFFRFSGLRSHPRPVRPGGPAIHIGGHSEAAARRAGRMGDGFHPLGVPLDRLDGADGPVTLMRAEAERAGRDPGAIEVTVTLPMPHVDGKVIDQAEAAGVTRIVLSNRGTDLDSLRRAMDDFAAIHPMP</sequence>
<keyword evidence="1" id="KW-0285">Flavoprotein</keyword>
<feature type="domain" description="Luciferase-like" evidence="5">
    <location>
        <begin position="13"/>
        <end position="246"/>
    </location>
</feature>
<dbReference type="Proteomes" id="UP000578449">
    <property type="component" value="Unassembled WGS sequence"/>
</dbReference>
<dbReference type="AlphaFoldDB" id="A0A840NWL6"/>
<dbReference type="SUPFAM" id="SSF51679">
    <property type="entry name" value="Bacterial luciferase-like"/>
    <property type="match status" value="1"/>
</dbReference>
<evidence type="ECO:0000256" key="1">
    <source>
        <dbReference type="ARBA" id="ARBA00022630"/>
    </source>
</evidence>
<keyword evidence="2" id="KW-0288">FMN</keyword>
<dbReference type="EMBL" id="JACHGN010000002">
    <property type="protein sequence ID" value="MBB5131199.1"/>
    <property type="molecule type" value="Genomic_DNA"/>
</dbReference>
<evidence type="ECO:0000313" key="6">
    <source>
        <dbReference type="EMBL" id="MBB5131199.1"/>
    </source>
</evidence>
<keyword evidence="3" id="KW-0560">Oxidoreductase</keyword>
<dbReference type="InterPro" id="IPR019921">
    <property type="entry name" value="Lucif-like_OxRdtase_Rv2161c"/>
</dbReference>
<comment type="caution">
    <text evidence="6">The sequence shown here is derived from an EMBL/GenBank/DDBJ whole genome shotgun (WGS) entry which is preliminary data.</text>
</comment>
<evidence type="ECO:0000259" key="5">
    <source>
        <dbReference type="Pfam" id="PF00296"/>
    </source>
</evidence>
<evidence type="ECO:0000256" key="2">
    <source>
        <dbReference type="ARBA" id="ARBA00022643"/>
    </source>
</evidence>
<name>A0A840NWL6_9ACTN</name>
<reference evidence="6 7" key="1">
    <citation type="submission" date="2020-08" db="EMBL/GenBank/DDBJ databases">
        <title>Genomic Encyclopedia of Type Strains, Phase IV (KMG-IV): sequencing the most valuable type-strain genomes for metagenomic binning, comparative biology and taxonomic classification.</title>
        <authorList>
            <person name="Goeker M."/>
        </authorList>
    </citation>
    <scope>NUCLEOTIDE SEQUENCE [LARGE SCALE GENOMIC DNA]</scope>
    <source>
        <strain evidence="6 7">DSM 45615</strain>
    </source>
</reference>
<evidence type="ECO:0000313" key="7">
    <source>
        <dbReference type="Proteomes" id="UP000578449"/>
    </source>
</evidence>
<dbReference type="InterPro" id="IPR036661">
    <property type="entry name" value="Luciferase-like_sf"/>
</dbReference>
<dbReference type="GO" id="GO:0046306">
    <property type="term" value="P:alkanesulfonate catabolic process"/>
    <property type="evidence" value="ECO:0007669"/>
    <property type="project" value="TreeGrafter"/>
</dbReference>